<dbReference type="SMART" id="SM00066">
    <property type="entry name" value="GAL4"/>
    <property type="match status" value="1"/>
</dbReference>
<keyword evidence="6" id="KW-0539">Nucleus</keyword>
<dbReference type="GO" id="GO:0000981">
    <property type="term" value="F:DNA-binding transcription factor activity, RNA polymerase II-specific"/>
    <property type="evidence" value="ECO:0007669"/>
    <property type="project" value="InterPro"/>
</dbReference>
<dbReference type="PANTHER" id="PTHR47338">
    <property type="entry name" value="ZN(II)2CYS6 TRANSCRIPTION FACTOR (EUROFUNG)-RELATED"/>
    <property type="match status" value="1"/>
</dbReference>
<dbReference type="SMART" id="SM00906">
    <property type="entry name" value="Fungal_trans"/>
    <property type="match status" value="1"/>
</dbReference>
<dbReference type="PROSITE" id="PS50048">
    <property type="entry name" value="ZN2_CY6_FUNGAL_2"/>
    <property type="match status" value="1"/>
</dbReference>
<dbReference type="InterPro" id="IPR007219">
    <property type="entry name" value="XnlR_reg_dom"/>
</dbReference>
<feature type="compositionally biased region" description="Polar residues" evidence="7">
    <location>
        <begin position="116"/>
        <end position="127"/>
    </location>
</feature>
<dbReference type="Proteomes" id="UP001150904">
    <property type="component" value="Unassembled WGS sequence"/>
</dbReference>
<dbReference type="GO" id="GO:0005634">
    <property type="term" value="C:nucleus"/>
    <property type="evidence" value="ECO:0007669"/>
    <property type="project" value="UniProtKB-SubCell"/>
</dbReference>
<feature type="region of interest" description="Disordered" evidence="7">
    <location>
        <begin position="56"/>
        <end position="76"/>
    </location>
</feature>
<dbReference type="EMBL" id="JAPQKR010000012">
    <property type="protein sequence ID" value="KAJ5204619.1"/>
    <property type="molecule type" value="Genomic_DNA"/>
</dbReference>
<dbReference type="PROSITE" id="PS00463">
    <property type="entry name" value="ZN2_CY6_FUNGAL_1"/>
    <property type="match status" value="1"/>
</dbReference>
<evidence type="ECO:0000313" key="10">
    <source>
        <dbReference type="Proteomes" id="UP001150904"/>
    </source>
</evidence>
<reference evidence="9" key="1">
    <citation type="submission" date="2022-12" db="EMBL/GenBank/DDBJ databases">
        <authorList>
            <person name="Petersen C."/>
        </authorList>
    </citation>
    <scope>NUCLEOTIDE SEQUENCE</scope>
    <source>
        <strain evidence="9">IBT 15544</strain>
    </source>
</reference>
<gene>
    <name evidence="9" type="ORF">N7498_005498</name>
</gene>
<dbReference type="PRINTS" id="PR00755">
    <property type="entry name" value="AFLATOXINBRP"/>
</dbReference>
<dbReference type="InterPro" id="IPR036864">
    <property type="entry name" value="Zn2-C6_fun-type_DNA-bd_sf"/>
</dbReference>
<dbReference type="InterPro" id="IPR001138">
    <property type="entry name" value="Zn2Cys6_DnaBD"/>
</dbReference>
<evidence type="ECO:0000256" key="3">
    <source>
        <dbReference type="ARBA" id="ARBA00023015"/>
    </source>
</evidence>
<dbReference type="Pfam" id="PF04082">
    <property type="entry name" value="Fungal_trans"/>
    <property type="match status" value="1"/>
</dbReference>
<evidence type="ECO:0000259" key="8">
    <source>
        <dbReference type="PROSITE" id="PS50048"/>
    </source>
</evidence>
<keyword evidence="4" id="KW-0238">DNA-binding</keyword>
<keyword evidence="10" id="KW-1185">Reference proteome</keyword>
<comment type="subcellular location">
    <subcellularLocation>
        <location evidence="1">Nucleus</location>
    </subcellularLocation>
</comment>
<dbReference type="RefSeq" id="XP_058309098.1">
    <property type="nucleotide sequence ID" value="XM_058452560.1"/>
</dbReference>
<keyword evidence="3" id="KW-0805">Transcription regulation</keyword>
<reference evidence="9" key="2">
    <citation type="journal article" date="2023" name="IMA Fungus">
        <title>Comparative genomic study of the Penicillium genus elucidates a diverse pangenome and 15 lateral gene transfer events.</title>
        <authorList>
            <person name="Petersen C."/>
            <person name="Sorensen T."/>
            <person name="Nielsen M.R."/>
            <person name="Sondergaard T.E."/>
            <person name="Sorensen J.L."/>
            <person name="Fitzpatrick D.A."/>
            <person name="Frisvad J.C."/>
            <person name="Nielsen K.L."/>
        </authorList>
    </citation>
    <scope>NUCLEOTIDE SEQUENCE</scope>
    <source>
        <strain evidence="9">IBT 15544</strain>
    </source>
</reference>
<dbReference type="Pfam" id="PF00172">
    <property type="entry name" value="Zn_clus"/>
    <property type="match status" value="1"/>
</dbReference>
<evidence type="ECO:0000256" key="5">
    <source>
        <dbReference type="ARBA" id="ARBA00023163"/>
    </source>
</evidence>
<dbReference type="PANTHER" id="PTHR47338:SF4">
    <property type="entry name" value="ZN(II)2CYS6 TRANSCRIPTION FACTOR (EUROFUNG)"/>
    <property type="match status" value="1"/>
</dbReference>
<dbReference type="GO" id="GO:0003677">
    <property type="term" value="F:DNA binding"/>
    <property type="evidence" value="ECO:0007669"/>
    <property type="project" value="UniProtKB-KW"/>
</dbReference>
<proteinExistence type="predicted"/>
<organism evidence="9 10">
    <name type="scientific">Penicillium cinerascens</name>
    <dbReference type="NCBI Taxonomy" id="70096"/>
    <lineage>
        <taxon>Eukaryota</taxon>
        <taxon>Fungi</taxon>
        <taxon>Dikarya</taxon>
        <taxon>Ascomycota</taxon>
        <taxon>Pezizomycotina</taxon>
        <taxon>Eurotiomycetes</taxon>
        <taxon>Eurotiomycetidae</taxon>
        <taxon>Eurotiales</taxon>
        <taxon>Aspergillaceae</taxon>
        <taxon>Penicillium</taxon>
    </lineage>
</organism>
<evidence type="ECO:0000256" key="7">
    <source>
        <dbReference type="SAM" id="MobiDB-lite"/>
    </source>
</evidence>
<evidence type="ECO:0000256" key="6">
    <source>
        <dbReference type="ARBA" id="ARBA00023242"/>
    </source>
</evidence>
<dbReference type="GO" id="GO:0006351">
    <property type="term" value="P:DNA-templated transcription"/>
    <property type="evidence" value="ECO:0007669"/>
    <property type="project" value="InterPro"/>
</dbReference>
<dbReference type="CDD" id="cd00067">
    <property type="entry name" value="GAL4"/>
    <property type="match status" value="1"/>
</dbReference>
<sequence length="688" mass="76544">MSEDSSGYRPIKRIRQACQNCRRKKARCTGEKPECALCSRCGQSCRYLDDDSTIVSPPAISPGPVKKHHHPKKFRDDEKMNGFSARLATLESQMAEMVRSVRSIERSLNGPRINQKPDSTDQITQNDAGPKIGIEADVTVPSAVLNNQLPPPYIVRTAADLYFRYCHNQPYSLFHEGSLRNKIELNELPKHLLLALVASTVRYSSDLFFSDKNAAVSAYAHQSWKAIVMPWNGIQSDAELSIVQTILLLAIIDYTDGRTQASWIKVGLAIRLAQDFRMMVEPDQNLSPIQQDERRRVFWSFYLCDKLISCGQERPAAILDEHCKLALPGGESEWRAGQYQHAPTLEQLLEDDSGTALNTLSPFAVSVVMASLLGRCAQYALGEQEDQAPGGRVLPWNPRSKHSSIHSAILQHESELGLNEPLSTKVARICLADDGSIDQHKAAPLTFSRALFYLCQCLLYNPFLLKRRLAHVGQRTPQSFLAQNFVACRTAASSLSRLMDDVKSLCCSTLTTSYDPFYGYCNMVAGVVHALFLEDTEAAVREMAGASLEVSLENLKELSCFWNSCAMMKTRLEEFCANRSRYAALVDPTAQELGLTPSDANDLAECLDYARISTPRCKTQQPSRTAAPADPGALSHLPSPYFEELMNLLPFTSSRPVSPPRFDGLFVTESSAFDGRMNSQNPSNSNFY</sequence>
<protein>
    <recommendedName>
        <fullName evidence="8">Zn(2)-C6 fungal-type domain-containing protein</fullName>
    </recommendedName>
</protein>
<evidence type="ECO:0000313" key="9">
    <source>
        <dbReference type="EMBL" id="KAJ5204619.1"/>
    </source>
</evidence>
<dbReference type="AlphaFoldDB" id="A0A9W9T083"/>
<name>A0A9W9T083_9EURO</name>
<accession>A0A9W9T083</accession>
<keyword evidence="2" id="KW-0479">Metal-binding</keyword>
<evidence type="ECO:0000256" key="2">
    <source>
        <dbReference type="ARBA" id="ARBA00022723"/>
    </source>
</evidence>
<dbReference type="OrthoDB" id="424974at2759"/>
<evidence type="ECO:0000256" key="1">
    <source>
        <dbReference type="ARBA" id="ARBA00004123"/>
    </source>
</evidence>
<evidence type="ECO:0000256" key="4">
    <source>
        <dbReference type="ARBA" id="ARBA00023125"/>
    </source>
</evidence>
<feature type="region of interest" description="Disordered" evidence="7">
    <location>
        <begin position="109"/>
        <end position="128"/>
    </location>
</feature>
<dbReference type="GeneID" id="83179861"/>
<dbReference type="InterPro" id="IPR050815">
    <property type="entry name" value="TF_fung"/>
</dbReference>
<feature type="domain" description="Zn(2)-C6 fungal-type" evidence="8">
    <location>
        <begin position="17"/>
        <end position="47"/>
    </location>
</feature>
<dbReference type="SUPFAM" id="SSF57701">
    <property type="entry name" value="Zn2/Cys6 DNA-binding domain"/>
    <property type="match status" value="1"/>
</dbReference>
<keyword evidence="5" id="KW-0804">Transcription</keyword>
<dbReference type="GO" id="GO:0008270">
    <property type="term" value="F:zinc ion binding"/>
    <property type="evidence" value="ECO:0007669"/>
    <property type="project" value="InterPro"/>
</dbReference>
<dbReference type="CDD" id="cd12148">
    <property type="entry name" value="fungal_TF_MHR"/>
    <property type="match status" value="1"/>
</dbReference>
<dbReference type="Gene3D" id="4.10.240.10">
    <property type="entry name" value="Zn(2)-C6 fungal-type DNA-binding domain"/>
    <property type="match status" value="1"/>
</dbReference>
<comment type="caution">
    <text evidence="9">The sequence shown here is derived from an EMBL/GenBank/DDBJ whole genome shotgun (WGS) entry which is preliminary data.</text>
</comment>